<dbReference type="EMBL" id="CM055111">
    <property type="protein sequence ID" value="KAJ7519351.1"/>
    <property type="molecule type" value="Genomic_DNA"/>
</dbReference>
<protein>
    <submittedName>
        <fullName evidence="1">Uncharacterized protein</fullName>
    </submittedName>
</protein>
<reference evidence="2" key="1">
    <citation type="journal article" date="2024" name="Proc. Natl. Acad. Sci. U.S.A.">
        <title>Extraordinary preservation of gene collinearity over three hundred million years revealed in homosporous lycophytes.</title>
        <authorList>
            <person name="Li C."/>
            <person name="Wickell D."/>
            <person name="Kuo L.Y."/>
            <person name="Chen X."/>
            <person name="Nie B."/>
            <person name="Liao X."/>
            <person name="Peng D."/>
            <person name="Ji J."/>
            <person name="Jenkins J."/>
            <person name="Williams M."/>
            <person name="Shu S."/>
            <person name="Plott C."/>
            <person name="Barry K."/>
            <person name="Rajasekar S."/>
            <person name="Grimwood J."/>
            <person name="Han X."/>
            <person name="Sun S."/>
            <person name="Hou Z."/>
            <person name="He W."/>
            <person name="Dai G."/>
            <person name="Sun C."/>
            <person name="Schmutz J."/>
            <person name="Leebens-Mack J.H."/>
            <person name="Li F.W."/>
            <person name="Wang L."/>
        </authorList>
    </citation>
    <scope>NUCLEOTIDE SEQUENCE [LARGE SCALE GENOMIC DNA]</scope>
    <source>
        <strain evidence="2">cv. PW_Plant_1</strain>
    </source>
</reference>
<keyword evidence="2" id="KW-1185">Reference proteome</keyword>
<sequence length="323" mass="36114">MAMVELVDEDDDLADAELWAAIDSAAALSTRFPPKPLLLTHFSEALKPPVLTELPPSPQPASSALKSDLARTPKGQQIQSRNMYRYDSRQVFSEPKLRPLSKPASRVYEQHKENCQWIDFEEDIGVKRHKMHDNRIRQSSSSGRFPLKDLESHESAMIPQELRDRCLMGGSLSGGKDRGCAGNIAASAWMAGLPSPSVFKQIQEAAMGVLEKSDYVVMSGKPFIKKSGWRKIAFFFNISFEIKDKQIQFDQSANVLRAEFIVRASMQGGRFSDGWGSCDLREKKFSKPNHDIPSTAETRAKTRACQDLLGIGEYKFGCGDHGW</sequence>
<gene>
    <name evidence="1" type="ORF">O6H91_20G035300</name>
</gene>
<comment type="caution">
    <text evidence="1">The sequence shown here is derived from an EMBL/GenBank/DDBJ whole genome shotgun (WGS) entry which is preliminary data.</text>
</comment>
<proteinExistence type="predicted"/>
<name>A0ACC2APE0_DIPCM</name>
<dbReference type="Proteomes" id="UP001162992">
    <property type="component" value="Chromosome 20"/>
</dbReference>
<evidence type="ECO:0000313" key="2">
    <source>
        <dbReference type="Proteomes" id="UP001162992"/>
    </source>
</evidence>
<organism evidence="1 2">
    <name type="scientific">Diphasiastrum complanatum</name>
    <name type="common">Issler's clubmoss</name>
    <name type="synonym">Lycopodium complanatum</name>
    <dbReference type="NCBI Taxonomy" id="34168"/>
    <lineage>
        <taxon>Eukaryota</taxon>
        <taxon>Viridiplantae</taxon>
        <taxon>Streptophyta</taxon>
        <taxon>Embryophyta</taxon>
        <taxon>Tracheophyta</taxon>
        <taxon>Lycopodiopsida</taxon>
        <taxon>Lycopodiales</taxon>
        <taxon>Lycopodiaceae</taxon>
        <taxon>Lycopodioideae</taxon>
        <taxon>Diphasiastrum</taxon>
    </lineage>
</organism>
<accession>A0ACC2APE0</accession>
<evidence type="ECO:0000313" key="1">
    <source>
        <dbReference type="EMBL" id="KAJ7519351.1"/>
    </source>
</evidence>